<reference evidence="4" key="1">
    <citation type="submission" date="2025-05" db="UniProtKB">
        <authorList>
            <consortium name="Ensembl"/>
        </authorList>
    </citation>
    <scope>IDENTIFICATION</scope>
</reference>
<dbReference type="OMA" id="PTPQQTF"/>
<dbReference type="STRING" id="30732.ENSOMEP00000022968"/>
<keyword evidence="1" id="KW-0472">Membrane</keyword>
<protein>
    <submittedName>
        <fullName evidence="4">Protein sel-1 homolog 3-like</fullName>
    </submittedName>
    <submittedName>
        <fullName evidence="3">Sel-1-like protein 3</fullName>
    </submittedName>
</protein>
<keyword evidence="1" id="KW-0812">Transmembrane</keyword>
<dbReference type="InterPro" id="IPR006597">
    <property type="entry name" value="Sel1-like"/>
</dbReference>
<evidence type="ECO:0000256" key="2">
    <source>
        <dbReference type="SAM" id="SignalP"/>
    </source>
</evidence>
<dbReference type="Proteomes" id="UP000261560">
    <property type="component" value="Unplaced"/>
</dbReference>
<evidence type="ECO:0000313" key="5">
    <source>
        <dbReference type="Proteomes" id="UP000261560"/>
    </source>
</evidence>
<dbReference type="Pfam" id="PF08238">
    <property type="entry name" value="Sel1"/>
    <property type="match status" value="7"/>
</dbReference>
<dbReference type="SMART" id="SM00671">
    <property type="entry name" value="SEL1"/>
    <property type="match status" value="7"/>
</dbReference>
<dbReference type="SUPFAM" id="SSF81901">
    <property type="entry name" value="HCP-like"/>
    <property type="match status" value="3"/>
</dbReference>
<proteinExistence type="predicted"/>
<evidence type="ECO:0000313" key="3">
    <source>
        <dbReference type="EMBL" id="KAF6724884.1"/>
    </source>
</evidence>
<dbReference type="Ensembl" id="ENSOMET00000013422.1">
    <property type="protein sequence ID" value="ENSOMEP00000022968.1"/>
    <property type="gene ID" value="ENSOMEG00000001019.1"/>
</dbReference>
<keyword evidence="5" id="KW-1185">Reference proteome</keyword>
<dbReference type="PaxDb" id="30732-ENSOMEP00000022968"/>
<dbReference type="PANTHER" id="PTHR44444:SF4">
    <property type="entry name" value="PROTEIN SEL-1 HOMOLOG 3 ISOFORM X1"/>
    <property type="match status" value="1"/>
</dbReference>
<feature type="signal peptide" evidence="2">
    <location>
        <begin position="1"/>
        <end position="22"/>
    </location>
</feature>
<dbReference type="GeneTree" id="ENSGT00940000165744"/>
<dbReference type="Gene3D" id="1.25.40.10">
    <property type="entry name" value="Tetratricopeptide repeat domain"/>
    <property type="match status" value="2"/>
</dbReference>
<dbReference type="EMBL" id="WKFB01000381">
    <property type="protein sequence ID" value="KAF6724884.1"/>
    <property type="molecule type" value="Genomic_DNA"/>
</dbReference>
<dbReference type="PANTHER" id="PTHR44444">
    <property type="entry name" value="PROTEIN SEL-1 HOMOLOG 3"/>
    <property type="match status" value="1"/>
</dbReference>
<dbReference type="OrthoDB" id="272077at2759"/>
<sequence length="1021" mass="115959">MAFDAGFRNIWLLCLWMQVVWSSDEVVLLNPPEEALPDYLLQILYSCDEPAAVQLDCIVSFDTGTVSTFLLRNWSCVPGEPATKTMRLNLPDWLVYRADGVVPDSQWVLSCILRASVRSIGLSDSERSIRAQDVASVQPKPFFSRPCKRHKLCFTWCKQMMQLTPKFLQRQCPFEQETVHFLSSIFASTGETFGVTKTLESYTNEFLEYIRLKNTLFPWCMISFWIFLTSHCKQNLCGLFYHIDSQNSYVTPTVLLKHTGHLHIQMNGEKEESSAFLSLFTVPLNQWCQISLMLKGRKVTLSMVCLIREERTFQVSEHTFGHAILFDDTEGYFVVGGGKFIQGAEGYFGPVVYNRNRISPPKKSETILPDVMKRLNLTGWLQSCQEFREEMVTKIKGFLMKKKKQRIDLETCFDVFHPWMVNEELPSNSQCEPWEETAPHRKKAVDLAMLLVFKYGEKVSLEAVGEALYSLSVERLNRASSTAAVSRILPLLLQAGCLGDNGALHMSSVLYSAGLGVQKQPEKAWLLALLAAQKDDRLALMHLGYMHHQGRHGLPKDPDLAYAYYANIAKQSTLDRHNHTLKQSFVEAVYLNNEDALNRQTREDHHIFQWLRHQAQRGVADAEQTIARMLFWGQQGLSPNIQEAVRHYRRGAVQLEDPVSMYDYGIVLLQGHGVDKDIEKGVTFLKKSMDQGFVPAISALAWYYEQYEHDYRKAVELWEKADLLGCPDAALNLGVFYSLGLFPGKPASQYMAYTYYLKSANRGQIRGAVHLAEVWTTGIPGHVTRRPSDAVLWVKWAAEQNGYLGRILRKALDSYLLSDTFGSLLYYMIAAELGYAPAQFNVAYLCEQNAGHFLDPAFVEHCMWTYYNLTIQSENSDTYALIRMGDLLYDGHGSRRRDLFSSAQMYTLAALKGNPQGWYSLGLLAEDGYRLPLSVLSKLGLSELYMTDNSLLQTTLYERCRDSDVADSYLPCSLALVKVFLQSFQKEYGDSFKFLAAVAVVAGPTVLMMIGALRRRVLSLS</sequence>
<reference evidence="3" key="2">
    <citation type="journal article" name="BMC Genomics">
        <title>Long-read sequencing and de novo genome assembly of marine medaka (Oryzias melastigma).</title>
        <authorList>
            <person name="Liang P."/>
            <person name="Saqib H.S.A."/>
            <person name="Ni X."/>
            <person name="Shen Y."/>
        </authorList>
    </citation>
    <scope>NUCLEOTIDE SEQUENCE</scope>
    <source>
        <strain evidence="3">Bigg-433</strain>
    </source>
</reference>
<keyword evidence="1" id="KW-1133">Transmembrane helix</keyword>
<dbReference type="InterPro" id="IPR011990">
    <property type="entry name" value="TPR-like_helical_dom_sf"/>
</dbReference>
<evidence type="ECO:0000313" key="4">
    <source>
        <dbReference type="Ensembl" id="ENSOMEP00000022968.1"/>
    </source>
</evidence>
<feature type="transmembrane region" description="Helical" evidence="1">
    <location>
        <begin position="994"/>
        <end position="1013"/>
    </location>
</feature>
<feature type="chain" id="PRO_5044588886" evidence="2">
    <location>
        <begin position="23"/>
        <end position="1021"/>
    </location>
</feature>
<gene>
    <name evidence="3" type="ORF">FQA47_004513</name>
</gene>
<dbReference type="InterPro" id="IPR042756">
    <property type="entry name" value="Sel-1L3"/>
</dbReference>
<keyword evidence="2" id="KW-0732">Signal</keyword>
<organism evidence="4 5">
    <name type="scientific">Oryzias melastigma</name>
    <name type="common">Marine medaka</name>
    <dbReference type="NCBI Taxonomy" id="30732"/>
    <lineage>
        <taxon>Eukaryota</taxon>
        <taxon>Metazoa</taxon>
        <taxon>Chordata</taxon>
        <taxon>Craniata</taxon>
        <taxon>Vertebrata</taxon>
        <taxon>Euteleostomi</taxon>
        <taxon>Actinopterygii</taxon>
        <taxon>Neopterygii</taxon>
        <taxon>Teleostei</taxon>
        <taxon>Neoteleostei</taxon>
        <taxon>Acanthomorphata</taxon>
        <taxon>Ovalentaria</taxon>
        <taxon>Atherinomorphae</taxon>
        <taxon>Beloniformes</taxon>
        <taxon>Adrianichthyidae</taxon>
        <taxon>Oryziinae</taxon>
        <taxon>Oryzias</taxon>
    </lineage>
</organism>
<dbReference type="AlphaFoldDB" id="A0A3B3CYU0"/>
<evidence type="ECO:0000256" key="1">
    <source>
        <dbReference type="SAM" id="Phobius"/>
    </source>
</evidence>
<name>A0A3B3CYU0_ORYME</name>
<accession>A0A3B3CYU0</accession>
<dbReference type="Proteomes" id="UP000646548">
    <property type="component" value="Unassembled WGS sequence"/>
</dbReference>